<accession>A0A917HTE4</accession>
<comment type="caution">
    <text evidence="1">The sequence shown here is derived from an EMBL/GenBank/DDBJ whole genome shotgun (WGS) entry which is preliminary data.</text>
</comment>
<reference evidence="1" key="2">
    <citation type="submission" date="2020-09" db="EMBL/GenBank/DDBJ databases">
        <authorList>
            <person name="Sun Q."/>
            <person name="Zhou Y."/>
        </authorList>
    </citation>
    <scope>NUCLEOTIDE SEQUENCE</scope>
    <source>
        <strain evidence="1">CGMCC 1.12195</strain>
    </source>
</reference>
<evidence type="ECO:0000313" key="1">
    <source>
        <dbReference type="EMBL" id="GGG88370.1"/>
    </source>
</evidence>
<reference evidence="1" key="1">
    <citation type="journal article" date="2014" name="Int. J. Syst. Evol. Microbiol.">
        <title>Complete genome sequence of Corynebacterium casei LMG S-19264T (=DSM 44701T), isolated from a smear-ripened cheese.</title>
        <authorList>
            <consortium name="US DOE Joint Genome Institute (JGI-PGF)"/>
            <person name="Walter F."/>
            <person name="Albersmeier A."/>
            <person name="Kalinowski J."/>
            <person name="Ruckert C."/>
        </authorList>
    </citation>
    <scope>NUCLEOTIDE SEQUENCE</scope>
    <source>
        <strain evidence="1">CGMCC 1.12195</strain>
    </source>
</reference>
<organism evidence="1 2">
    <name type="scientific">Parapedobacter pyrenivorans</name>
    <dbReference type="NCBI Taxonomy" id="1305674"/>
    <lineage>
        <taxon>Bacteria</taxon>
        <taxon>Pseudomonadati</taxon>
        <taxon>Bacteroidota</taxon>
        <taxon>Sphingobacteriia</taxon>
        <taxon>Sphingobacteriales</taxon>
        <taxon>Sphingobacteriaceae</taxon>
        <taxon>Parapedobacter</taxon>
    </lineage>
</organism>
<gene>
    <name evidence="1" type="ORF">GCM10007415_23000</name>
</gene>
<dbReference type="EMBL" id="BMER01000001">
    <property type="protein sequence ID" value="GGG88370.1"/>
    <property type="molecule type" value="Genomic_DNA"/>
</dbReference>
<protein>
    <submittedName>
        <fullName evidence="1">Uncharacterized protein</fullName>
    </submittedName>
</protein>
<dbReference type="AlphaFoldDB" id="A0A917HTE4"/>
<evidence type="ECO:0000313" key="2">
    <source>
        <dbReference type="Proteomes" id="UP000660862"/>
    </source>
</evidence>
<dbReference type="Proteomes" id="UP000660862">
    <property type="component" value="Unassembled WGS sequence"/>
</dbReference>
<keyword evidence="2" id="KW-1185">Reference proteome</keyword>
<name>A0A917HTE4_9SPHI</name>
<sequence>MAIGDRIVSWVDRLGSSKDESIRPPVDLFRPVKVGFRFESRIKLVRIPMFAAVDKFIPMAKGSRGFRKPE</sequence>
<proteinExistence type="predicted"/>